<comment type="similarity">
    <text evidence="1">Belongs to the bacterial sugar transferase family.</text>
</comment>
<protein>
    <recommendedName>
        <fullName evidence="9">Bacterial sugar transferase domain-containing protein</fullName>
    </recommendedName>
</protein>
<evidence type="ECO:0000313" key="8">
    <source>
        <dbReference type="Proteomes" id="UP000251341"/>
    </source>
</evidence>
<dbReference type="GO" id="GO:0016780">
    <property type="term" value="F:phosphotransferase activity, for other substituted phosphate groups"/>
    <property type="evidence" value="ECO:0007669"/>
    <property type="project" value="TreeGrafter"/>
</dbReference>
<dbReference type="AlphaFoldDB" id="A0A315EP07"/>
<feature type="domain" description="Glycosyl transferase family 1" evidence="4">
    <location>
        <begin position="307"/>
        <end position="462"/>
    </location>
</feature>
<dbReference type="GO" id="GO:0016757">
    <property type="term" value="F:glycosyltransferase activity"/>
    <property type="evidence" value="ECO:0007669"/>
    <property type="project" value="InterPro"/>
</dbReference>
<organism evidence="7 8">
    <name type="scientific">Limnohabitans curvus</name>
    <dbReference type="NCBI Taxonomy" id="323423"/>
    <lineage>
        <taxon>Bacteria</taxon>
        <taxon>Pseudomonadati</taxon>
        <taxon>Pseudomonadota</taxon>
        <taxon>Betaproteobacteria</taxon>
        <taxon>Burkholderiales</taxon>
        <taxon>Comamonadaceae</taxon>
        <taxon>Limnohabitans</taxon>
    </lineage>
</organism>
<dbReference type="SUPFAM" id="SSF53756">
    <property type="entry name" value="UDP-Glycosyltransferase/glycogen phosphorylase"/>
    <property type="match status" value="1"/>
</dbReference>
<evidence type="ECO:0000259" key="5">
    <source>
        <dbReference type="Pfam" id="PF02397"/>
    </source>
</evidence>
<dbReference type="Pfam" id="PF00534">
    <property type="entry name" value="Glycos_transf_1"/>
    <property type="match status" value="1"/>
</dbReference>
<name>A0A315EP07_9BURK</name>
<dbReference type="Gene3D" id="3.40.50.2000">
    <property type="entry name" value="Glycogen Phosphorylase B"/>
    <property type="match status" value="2"/>
</dbReference>
<feature type="compositionally biased region" description="Low complexity" evidence="2">
    <location>
        <begin position="16"/>
        <end position="30"/>
    </location>
</feature>
<dbReference type="Proteomes" id="UP000251341">
    <property type="component" value="Unassembled WGS sequence"/>
</dbReference>
<accession>A0A315EP07</accession>
<feature type="transmembrane region" description="Helical" evidence="3">
    <location>
        <begin position="553"/>
        <end position="569"/>
    </location>
</feature>
<evidence type="ECO:0000256" key="1">
    <source>
        <dbReference type="ARBA" id="ARBA00006464"/>
    </source>
</evidence>
<dbReference type="PANTHER" id="PTHR30576:SF0">
    <property type="entry name" value="UNDECAPRENYL-PHOSPHATE N-ACETYLGALACTOSAMINYL 1-PHOSPHATE TRANSFERASE-RELATED"/>
    <property type="match status" value="1"/>
</dbReference>
<keyword evidence="3" id="KW-1133">Transmembrane helix</keyword>
<keyword evidence="3" id="KW-0472">Membrane</keyword>
<sequence length="930" mass="102042">MKNQDDGTLSLFDDFPPAYEPATLPAAAAPKKPRAKRKVAEPAPDTSNDAAQAPTPEPVVDPGVHVETTLHLAGLVEPQRRRNSPWANLDMAASQVAAQMPHVMLVITKGEAGGAQSHVRDLCQALQTRVQFTVVIGGPVDESVLGRELSAMGITVCPMPDMVESLNPLKLWPALQQLTELINTHKPDLVHGHSAIGGVVARIAAKRAHVPAHSSGVPAVYTVHGFGFKPEVPLVRRTASALAERLLARWTTQMICVSKYERELAFDLAIAPERVHIIANGIARLPAPETKTQDDTADTNAAPAHPPSTLPRLIMVARMKSPKRHDLLLQALAKVRNVLGHELPVTLAGDGPLQAQLRAQAKALNLKNITWAGDVSHVSELLAQHQVFVLLSDHEGMPITVLEAMRAGLCVLASSLPGIREQINAYQDGILVANTPEAVAEKLLQLVRDPHMCKRLGRAAQQKFEDCFAAEPMAERVLEVYRQCTQETTTATQLTADAATRTHNSAGLVSASVRRRDALQRWALWGVWMLVPSFMAAQLLEDAGLMTYQFGETLWWCVLPYAVATHLLMRASHLPVAERSGVLWVSTTAPFVFTPLGFALLQQPYSRAAVVWAYAATTLWLWWGYRRHVKHRALRLVHLDANVPAQLAACLNPNTLDPQAVQLIAWAPNSDTPLPACDGVVLDRHVRSSDERTRLLGELKMQHLRLYSVEAVAELTSGRKMLPTAADSLWEIDNDPSYDRAKRLLDVATVIALAPLWLPLAAGVALAVRFDSKGPALYSQPRVGRDGQVFTLWKFRSMVHGLQAPGVHFAQADDPRITRMGRVLRRSRLDELPQLFNVLMGHMSLIGPRPEQTAFVRDFAATIPSYPYRHLVRPGLTGWAQVQQGYADSADTTRIKLSYDLYYVAHYSLALDLLIAAKTVKTVCTGFGAR</sequence>
<reference evidence="7 8" key="1">
    <citation type="submission" date="2017-04" db="EMBL/GenBank/DDBJ databases">
        <title>Unexpected and diverse lifestyles within the genus Limnohabitans.</title>
        <authorList>
            <person name="Kasalicky V."/>
            <person name="Mehrshad M."/>
            <person name="Andrei S.-A."/>
            <person name="Salcher M."/>
            <person name="Kratochvilova H."/>
            <person name="Simek K."/>
            <person name="Ghai R."/>
        </authorList>
    </citation>
    <scope>NUCLEOTIDE SEQUENCE [LARGE SCALE GENOMIC DNA]</scope>
    <source>
        <strain evidence="7 8">MWH-C5</strain>
    </source>
</reference>
<gene>
    <name evidence="7" type="ORF">B9Z44_08710</name>
</gene>
<dbReference type="Pfam" id="PF13439">
    <property type="entry name" value="Glyco_transf_4"/>
    <property type="match status" value="1"/>
</dbReference>
<dbReference type="InterPro" id="IPR003362">
    <property type="entry name" value="Bact_transf"/>
</dbReference>
<comment type="caution">
    <text evidence="7">The sequence shown here is derived from an EMBL/GenBank/DDBJ whole genome shotgun (WGS) entry which is preliminary data.</text>
</comment>
<dbReference type="PANTHER" id="PTHR30576">
    <property type="entry name" value="COLANIC BIOSYNTHESIS UDP-GLUCOSE LIPID CARRIER TRANSFERASE"/>
    <property type="match status" value="1"/>
</dbReference>
<dbReference type="InterPro" id="IPR028098">
    <property type="entry name" value="Glyco_trans_4-like_N"/>
</dbReference>
<evidence type="ECO:0000313" key="7">
    <source>
        <dbReference type="EMBL" id="PUE59646.1"/>
    </source>
</evidence>
<evidence type="ECO:0008006" key="9">
    <source>
        <dbReference type="Google" id="ProtNLM"/>
    </source>
</evidence>
<dbReference type="InterPro" id="IPR001296">
    <property type="entry name" value="Glyco_trans_1"/>
</dbReference>
<keyword evidence="8" id="KW-1185">Reference proteome</keyword>
<proteinExistence type="inferred from homology"/>
<feature type="transmembrane region" description="Helical" evidence="3">
    <location>
        <begin position="607"/>
        <end position="625"/>
    </location>
</feature>
<keyword evidence="3" id="KW-0812">Transmembrane</keyword>
<feature type="region of interest" description="Disordered" evidence="2">
    <location>
        <begin position="1"/>
        <end position="62"/>
    </location>
</feature>
<feature type="domain" description="Glycosyltransferase subfamily 4-like N-terminal" evidence="6">
    <location>
        <begin position="113"/>
        <end position="282"/>
    </location>
</feature>
<evidence type="ECO:0000256" key="2">
    <source>
        <dbReference type="SAM" id="MobiDB-lite"/>
    </source>
</evidence>
<dbReference type="CDD" id="cd03808">
    <property type="entry name" value="GT4_CapM-like"/>
    <property type="match status" value="1"/>
</dbReference>
<evidence type="ECO:0000259" key="4">
    <source>
        <dbReference type="Pfam" id="PF00534"/>
    </source>
</evidence>
<evidence type="ECO:0000256" key="3">
    <source>
        <dbReference type="SAM" id="Phobius"/>
    </source>
</evidence>
<feature type="domain" description="Bacterial sugar transferase" evidence="5">
    <location>
        <begin position="742"/>
        <end position="924"/>
    </location>
</feature>
<feature type="transmembrane region" description="Helical" evidence="3">
    <location>
        <begin position="744"/>
        <end position="768"/>
    </location>
</feature>
<dbReference type="RefSeq" id="WP_108402204.1">
    <property type="nucleotide sequence ID" value="NZ_NESP01000001.1"/>
</dbReference>
<dbReference type="EMBL" id="NESP01000001">
    <property type="protein sequence ID" value="PUE59646.1"/>
    <property type="molecule type" value="Genomic_DNA"/>
</dbReference>
<evidence type="ECO:0000259" key="6">
    <source>
        <dbReference type="Pfam" id="PF13439"/>
    </source>
</evidence>
<dbReference type="Pfam" id="PF02397">
    <property type="entry name" value="Bac_transf"/>
    <property type="match status" value="1"/>
</dbReference>
<feature type="transmembrane region" description="Helical" evidence="3">
    <location>
        <begin position="581"/>
        <end position="601"/>
    </location>
</feature>